<keyword evidence="1" id="KW-0472">Membrane</keyword>
<dbReference type="OMA" id="SYVPRNH"/>
<dbReference type="WormBase" id="Bm2590">
    <property type="protein sequence ID" value="BM44619"/>
    <property type="gene ID" value="WBGene00222851"/>
</dbReference>
<feature type="transmembrane region" description="Helical" evidence="1">
    <location>
        <begin position="103"/>
        <end position="124"/>
    </location>
</feature>
<dbReference type="AlphaFoldDB" id="A0A0I9R2V2"/>
<evidence type="ECO:0000313" key="2">
    <source>
        <dbReference type="EMBL" id="CTP81051.1"/>
    </source>
</evidence>
<feature type="transmembrane region" description="Helical" evidence="1">
    <location>
        <begin position="44"/>
        <end position="67"/>
    </location>
</feature>
<dbReference type="EMBL" id="LN856924">
    <property type="protein sequence ID" value="CTP81051.1"/>
    <property type="molecule type" value="Genomic_DNA"/>
</dbReference>
<feature type="transmembrane region" description="Helical" evidence="1">
    <location>
        <begin position="144"/>
        <end position="163"/>
    </location>
</feature>
<evidence type="ECO:0000313" key="3">
    <source>
        <dbReference type="WormBase" id="Bm2590"/>
    </source>
</evidence>
<evidence type="ECO:0000256" key="1">
    <source>
        <dbReference type="SAM" id="Phobius"/>
    </source>
</evidence>
<name>A0A0I9R2V2_BRUMA</name>
<reference evidence="2" key="2">
    <citation type="submission" date="2012-12" db="EMBL/GenBank/DDBJ databases">
        <authorList>
            <person name="Gao Y.W."/>
            <person name="Fan S.T."/>
            <person name="Sun H.T."/>
            <person name="Wang Z."/>
            <person name="Gao X.L."/>
            <person name="Li Y.G."/>
            <person name="Wang T.C."/>
            <person name="Zhang K."/>
            <person name="Xu W.W."/>
            <person name="Yu Z.J."/>
            <person name="Xia X.Z."/>
        </authorList>
    </citation>
    <scope>NUCLEOTIDE SEQUENCE</scope>
    <source>
        <strain evidence="2">FR3</strain>
    </source>
</reference>
<keyword evidence="1" id="KW-0812">Transmembrane</keyword>
<accession>A0A0I9R2V2</accession>
<protein>
    <submittedName>
        <fullName evidence="2">Bm2590</fullName>
    </submittedName>
</protein>
<gene>
    <name evidence="2 3" type="ORF">Bm2590</name>
    <name evidence="2" type="ORF">BM_Bm2590</name>
</gene>
<proteinExistence type="predicted"/>
<keyword evidence="1" id="KW-1133">Transmembrane helix</keyword>
<sequence length="178" mass="20402">MFENLNNKFTHVALSLDEKINACSLLNIPTKPWAIFTRLIYGHFFLATTLFIVGIFCFCLGLQYSIMYDEVNCTDGTNIWIPLLNLIVSISGLFMLRTLHLYWPAFIYCLGLCIMLIMNLATITDSILASLRWYHVAWKPIDQWASTFSWIDIALAILAVLNGNQIEIYFSMSGGRER</sequence>
<feature type="transmembrane region" description="Helical" evidence="1">
    <location>
        <begin position="79"/>
        <end position="96"/>
    </location>
</feature>
<organism evidence="2">
    <name type="scientific">Brugia malayi</name>
    <name type="common">Filarial nematode worm</name>
    <dbReference type="NCBI Taxonomy" id="6279"/>
    <lineage>
        <taxon>Eukaryota</taxon>
        <taxon>Metazoa</taxon>
        <taxon>Ecdysozoa</taxon>
        <taxon>Nematoda</taxon>
        <taxon>Chromadorea</taxon>
        <taxon>Rhabditida</taxon>
        <taxon>Spirurina</taxon>
        <taxon>Spiruromorpha</taxon>
        <taxon>Filarioidea</taxon>
        <taxon>Onchocercidae</taxon>
        <taxon>Brugia</taxon>
    </lineage>
</organism>
<reference evidence="2" key="1">
    <citation type="journal article" date="2007" name="Science">
        <title>Draft genome of the filarial nematode parasite Brugia malayi.</title>
        <authorList>
            <person name="Ghedin E."/>
            <person name="Wang S."/>
            <person name="Spiro D."/>
            <person name="Caler E."/>
            <person name="Zhao Q."/>
            <person name="Crabtree J."/>
            <person name="Allen J.E."/>
            <person name="Delcher A.L."/>
            <person name="Guiliano D.B."/>
            <person name="Miranda-Saavedra D."/>
            <person name="Angiuoli S.V."/>
            <person name="Creasy T."/>
            <person name="Amedeo P."/>
            <person name="Haas B."/>
            <person name="El-Sayed N.M."/>
            <person name="Wortman J.R."/>
            <person name="Feldblyum T."/>
            <person name="Tallon L."/>
            <person name="Schatz M."/>
            <person name="Shumway M."/>
            <person name="Koo H."/>
            <person name="Salzberg S.L."/>
            <person name="Schobel S."/>
            <person name="Pertea M."/>
            <person name="Pop M."/>
            <person name="White O."/>
            <person name="Barton G.J."/>
            <person name="Carlow C.K."/>
            <person name="Crawford M.J."/>
            <person name="Daub J."/>
            <person name="Dimmic M.W."/>
            <person name="Estes C.F."/>
            <person name="Foster J.M."/>
            <person name="Ganatra M."/>
            <person name="Gregory W.F."/>
            <person name="Johnson N.M."/>
            <person name="Jin J."/>
            <person name="Komuniecki R."/>
            <person name="Korf I."/>
            <person name="Kumar S."/>
            <person name="Laney S."/>
            <person name="Li B.W."/>
            <person name="Li W."/>
            <person name="Lindblom T.H."/>
            <person name="Lustigman S."/>
            <person name="Ma D."/>
            <person name="Maina C.V."/>
            <person name="Martin D.M."/>
            <person name="McCarter J.P."/>
            <person name="McReynolds L."/>
            <person name="Mitreva M."/>
            <person name="Nutman T.B."/>
            <person name="Parkinson J."/>
            <person name="Peregrin-Alvarez J.M."/>
            <person name="Poole C."/>
            <person name="Ren Q."/>
            <person name="Saunders L."/>
            <person name="Sluder A.E."/>
            <person name="Smith K."/>
            <person name="Stanke M."/>
            <person name="Unnasch T.R."/>
            <person name="Ware J."/>
            <person name="Wei A.D."/>
            <person name="Weil G."/>
            <person name="Williams D.J."/>
            <person name="Zhang Y."/>
            <person name="Williams S.A."/>
            <person name="Fraser-Liggett C."/>
            <person name="Slatko B."/>
            <person name="Blaxter M.L."/>
            <person name="Scott A.L."/>
        </authorList>
    </citation>
    <scope>NUCLEOTIDE SEQUENCE</scope>
    <source>
        <strain evidence="2">FR3</strain>
    </source>
</reference>